<dbReference type="GO" id="GO:0005980">
    <property type="term" value="P:glycogen catabolic process"/>
    <property type="evidence" value="ECO:0007669"/>
    <property type="project" value="TreeGrafter"/>
</dbReference>
<dbReference type="EMBL" id="CZBE01000015">
    <property type="protein sequence ID" value="CUP88546.1"/>
    <property type="molecule type" value="Genomic_DNA"/>
</dbReference>
<dbReference type="GO" id="GO:0005737">
    <property type="term" value="C:cytoplasm"/>
    <property type="evidence" value="ECO:0007669"/>
    <property type="project" value="TreeGrafter"/>
</dbReference>
<evidence type="ECO:0000313" key="12">
    <source>
        <dbReference type="Proteomes" id="UP000095765"/>
    </source>
</evidence>
<name>A0A174RWG1_9FIRM</name>
<accession>A0A174RWG1</accession>
<sequence length="801" mass="91262">MGIDTKKHYTKAVLENLILDTFKNDMLIDPEHASDEAYYEALCRVTRGILSEKYKFFDAHNNARARKKVYYMSMEFLMGRSLKNSLYNLGIQDAMTAALDSLGVDIERMYALEPDAGLGNGGLGRLAACYLDAMATNELPAMGYSILYEYGIFKQRIIDGWQTETPDYWLPGGSVWLKVKPDRTVPVKFGGRIEEGWSGGHHWVNHVEYQTVYAVPHDMYVPGFDSEGVAVLRLWKAKSPGFDMEAFNRGDYVNSVGAASAAEAISKVLYPNDNHAEGKMLRLKQQYFLTAASISDIVRRHLALYGTLDNFGEKNAVQINDTHPTLAIPELMRVLLDDCGYGWDQAWRIVTDTFAYTNHTVMAEALEKWNEDIFRNLLPRIYMIVQEIDRRFCELLRETYHYDQYDIDRMRVIYDYQVRMANLAVIASHCVNGVSKLHSQIIKDSVFHDYYKLTPDKFKNVTNGIASRRWLYQSNPGLTKLLFDTIGDSWLHDMSHLGRFERFASDKQALERLAAVKKENKQRLAKYVLDASGVTLNTDSIFDVQVKRLHEYKRQHLNALHILTEYLWLKDNPNAPFVPKTYIFGAKAAPGYFLAKQIIKFICTLRDMIEGDAAVRDKLRIVFLENYSVTISELLMPASEISEQISLAGTEASGTGNMKLMLNGAITLGTLDGANIEIGEHAGSENILIFGMTTEEVDALRAAGYHPPDFIRDNYLRRALDMLSAGICNQQFPDIANSLRFNDPYMVLADFISYRDIQKKASELYTRSEGWQRMSLHNIAASGYFCADRSINDYSHYIWNL</sequence>
<comment type="function">
    <text evidence="10">Allosteric enzyme that catalyzes the rate-limiting step in glycogen catabolism, the phosphorolytic cleavage of glycogen to produce glucose-1-phosphate, and plays a central role in maintaining cellular and organismal glucose homeostasis.</text>
</comment>
<comment type="function">
    <text evidence="8">Phosphorylase is an important allosteric enzyme in carbohydrate metabolism. Enzymes from different sources differ in their regulatory mechanisms and in their natural substrates. However, all known phosphorylases share catalytic and structural properties.</text>
</comment>
<comment type="catalytic activity">
    <reaction evidence="1 10">
        <text>[(1-&gt;4)-alpha-D-glucosyl](n) + phosphate = [(1-&gt;4)-alpha-D-glucosyl](n-1) + alpha-D-glucose 1-phosphate</text>
        <dbReference type="Rhea" id="RHEA:41732"/>
        <dbReference type="Rhea" id="RHEA-COMP:9584"/>
        <dbReference type="Rhea" id="RHEA-COMP:9586"/>
        <dbReference type="ChEBI" id="CHEBI:15444"/>
        <dbReference type="ChEBI" id="CHEBI:43474"/>
        <dbReference type="ChEBI" id="CHEBI:58601"/>
        <dbReference type="EC" id="2.4.1.1"/>
    </reaction>
</comment>
<dbReference type="EC" id="2.4.1.1" evidence="10"/>
<dbReference type="PANTHER" id="PTHR11468">
    <property type="entry name" value="GLYCOGEN PHOSPHORYLASE"/>
    <property type="match status" value="1"/>
</dbReference>
<evidence type="ECO:0000256" key="4">
    <source>
        <dbReference type="ARBA" id="ARBA00022676"/>
    </source>
</evidence>
<evidence type="ECO:0000256" key="8">
    <source>
        <dbReference type="ARBA" id="ARBA00025174"/>
    </source>
</evidence>
<evidence type="ECO:0000313" key="11">
    <source>
        <dbReference type="EMBL" id="CUP88546.1"/>
    </source>
</evidence>
<gene>
    <name evidence="11" type="primary">malP_2</name>
    <name evidence="11" type="ORF">ERS852551_02263</name>
</gene>
<dbReference type="GO" id="GO:0008184">
    <property type="term" value="F:glycogen phosphorylase activity"/>
    <property type="evidence" value="ECO:0007669"/>
    <property type="project" value="InterPro"/>
</dbReference>
<dbReference type="Proteomes" id="UP000095765">
    <property type="component" value="Unassembled WGS sequence"/>
</dbReference>
<dbReference type="InterPro" id="IPR035090">
    <property type="entry name" value="Pyridoxal_P_attach_site"/>
</dbReference>
<dbReference type="AlphaFoldDB" id="A0A174RWG1"/>
<dbReference type="GO" id="GO:0030170">
    <property type="term" value="F:pyridoxal phosphate binding"/>
    <property type="evidence" value="ECO:0007669"/>
    <property type="project" value="InterPro"/>
</dbReference>
<dbReference type="NCBIfam" id="TIGR02093">
    <property type="entry name" value="P_ylase"/>
    <property type="match status" value="1"/>
</dbReference>
<dbReference type="SUPFAM" id="SSF53756">
    <property type="entry name" value="UDP-Glycosyltransferase/glycogen phosphorylase"/>
    <property type="match status" value="1"/>
</dbReference>
<comment type="similarity">
    <text evidence="3 10">Belongs to the glycogen phosphorylase family.</text>
</comment>
<keyword evidence="6 9" id="KW-0663">Pyridoxal phosphate</keyword>
<evidence type="ECO:0000256" key="6">
    <source>
        <dbReference type="ARBA" id="ARBA00022898"/>
    </source>
</evidence>
<keyword evidence="5 10" id="KW-0808">Transferase</keyword>
<dbReference type="FunFam" id="3.40.50.2000:FF:000149">
    <property type="entry name" value="Glycogen phosphorylase, muscle form"/>
    <property type="match status" value="1"/>
</dbReference>
<dbReference type="PANTHER" id="PTHR11468:SF3">
    <property type="entry name" value="GLYCOGEN PHOSPHORYLASE, LIVER FORM"/>
    <property type="match status" value="1"/>
</dbReference>
<organism evidence="11 12">
    <name type="scientific">Anaerotruncus colihominis</name>
    <dbReference type="NCBI Taxonomy" id="169435"/>
    <lineage>
        <taxon>Bacteria</taxon>
        <taxon>Bacillati</taxon>
        <taxon>Bacillota</taxon>
        <taxon>Clostridia</taxon>
        <taxon>Eubacteriales</taxon>
        <taxon>Oscillospiraceae</taxon>
        <taxon>Anaerotruncus</taxon>
    </lineage>
</organism>
<proteinExistence type="inferred from homology"/>
<dbReference type="RefSeq" id="WP_055245399.1">
    <property type="nucleotide sequence ID" value="NZ_CABIWA010000005.1"/>
</dbReference>
<protein>
    <recommendedName>
        <fullName evidence="10">Alpha-1,4 glucan phosphorylase</fullName>
        <ecNumber evidence="10">2.4.1.1</ecNumber>
    </recommendedName>
</protein>
<dbReference type="Gene3D" id="3.40.50.2000">
    <property type="entry name" value="Glycogen Phosphorylase B"/>
    <property type="match status" value="2"/>
</dbReference>
<keyword evidence="7 10" id="KW-0119">Carbohydrate metabolism</keyword>
<evidence type="ECO:0000256" key="9">
    <source>
        <dbReference type="PIRSR" id="PIRSR000460-1"/>
    </source>
</evidence>
<dbReference type="InterPro" id="IPR000811">
    <property type="entry name" value="Glyco_trans_35"/>
</dbReference>
<dbReference type="CDD" id="cd04300">
    <property type="entry name" value="GT35_Glycogen_Phosphorylase"/>
    <property type="match status" value="1"/>
</dbReference>
<evidence type="ECO:0000256" key="3">
    <source>
        <dbReference type="ARBA" id="ARBA00006047"/>
    </source>
</evidence>
<feature type="modified residue" description="N6-(pyridoxal phosphate)lysine" evidence="9">
    <location>
        <position position="659"/>
    </location>
</feature>
<dbReference type="OrthoDB" id="9760804at2"/>
<evidence type="ECO:0000256" key="7">
    <source>
        <dbReference type="ARBA" id="ARBA00023277"/>
    </source>
</evidence>
<evidence type="ECO:0000256" key="1">
    <source>
        <dbReference type="ARBA" id="ARBA00001275"/>
    </source>
</evidence>
<reference evidence="11 12" key="1">
    <citation type="submission" date="2015-09" db="EMBL/GenBank/DDBJ databases">
        <authorList>
            <consortium name="Pathogen Informatics"/>
        </authorList>
    </citation>
    <scope>NUCLEOTIDE SEQUENCE [LARGE SCALE GENOMIC DNA]</scope>
    <source>
        <strain evidence="11 12">2789STDY5834939</strain>
    </source>
</reference>
<evidence type="ECO:0000256" key="2">
    <source>
        <dbReference type="ARBA" id="ARBA00001933"/>
    </source>
</evidence>
<keyword evidence="4 10" id="KW-0328">Glycosyltransferase</keyword>
<dbReference type="InterPro" id="IPR011833">
    <property type="entry name" value="Glycg_phsphrylas"/>
</dbReference>
<dbReference type="PROSITE" id="PS00102">
    <property type="entry name" value="PHOSPHORYLASE"/>
    <property type="match status" value="1"/>
</dbReference>
<evidence type="ECO:0000256" key="5">
    <source>
        <dbReference type="ARBA" id="ARBA00022679"/>
    </source>
</evidence>
<comment type="cofactor">
    <cofactor evidence="2 10">
        <name>pyridoxal 5'-phosphate</name>
        <dbReference type="ChEBI" id="CHEBI:597326"/>
    </cofactor>
</comment>
<dbReference type="Pfam" id="PF00343">
    <property type="entry name" value="Phosphorylase"/>
    <property type="match status" value="1"/>
</dbReference>
<dbReference type="PIRSF" id="PIRSF000460">
    <property type="entry name" value="Pprylas_GlgP"/>
    <property type="match status" value="1"/>
</dbReference>
<evidence type="ECO:0000256" key="10">
    <source>
        <dbReference type="RuleBase" id="RU000587"/>
    </source>
</evidence>